<feature type="compositionally biased region" description="Low complexity" evidence="11">
    <location>
        <begin position="235"/>
        <end position="261"/>
    </location>
</feature>
<dbReference type="SMART" id="SM00504">
    <property type="entry name" value="Ubox"/>
    <property type="match status" value="1"/>
</dbReference>
<evidence type="ECO:0000256" key="9">
    <source>
        <dbReference type="ARBA" id="ARBA00047899"/>
    </source>
</evidence>
<dbReference type="PROSITE" id="PS00107">
    <property type="entry name" value="PROTEIN_KINASE_ATP"/>
    <property type="match status" value="1"/>
</dbReference>
<keyword evidence="7" id="KW-0833">Ubl conjugation pathway</keyword>
<keyword evidence="3" id="KW-0723">Serine/threonine-protein kinase</keyword>
<dbReference type="AlphaFoldDB" id="M8B5G1"/>
<dbReference type="InterPro" id="IPR003613">
    <property type="entry name" value="Ubox_domain"/>
</dbReference>
<protein>
    <submittedName>
        <fullName evidence="12">Uncharacterized protein</fullName>
    </submittedName>
</protein>
<feature type="region of interest" description="Disordered" evidence="11">
    <location>
        <begin position="222"/>
        <end position="266"/>
    </location>
</feature>
<dbReference type="Gene3D" id="3.30.40.10">
    <property type="entry name" value="Zinc/RING finger domain, C3HC4 (zinc finger)"/>
    <property type="match status" value="1"/>
</dbReference>
<evidence type="ECO:0000256" key="4">
    <source>
        <dbReference type="ARBA" id="ARBA00022679"/>
    </source>
</evidence>
<dbReference type="Pfam" id="PF04564">
    <property type="entry name" value="U-box"/>
    <property type="match status" value="1"/>
</dbReference>
<dbReference type="InterPro" id="IPR008271">
    <property type="entry name" value="Ser/Thr_kinase_AS"/>
</dbReference>
<dbReference type="InterPro" id="IPR017441">
    <property type="entry name" value="Protein_kinase_ATP_BS"/>
</dbReference>
<evidence type="ECO:0000256" key="10">
    <source>
        <dbReference type="ARBA" id="ARBA00048679"/>
    </source>
</evidence>
<keyword evidence="4" id="KW-0808">Transferase</keyword>
<comment type="catalytic activity">
    <reaction evidence="10">
        <text>L-seryl-[protein] + ATP = O-phospho-L-seryl-[protein] + ADP + H(+)</text>
        <dbReference type="Rhea" id="RHEA:17989"/>
        <dbReference type="Rhea" id="RHEA-COMP:9863"/>
        <dbReference type="Rhea" id="RHEA-COMP:11604"/>
        <dbReference type="ChEBI" id="CHEBI:15378"/>
        <dbReference type="ChEBI" id="CHEBI:29999"/>
        <dbReference type="ChEBI" id="CHEBI:30616"/>
        <dbReference type="ChEBI" id="CHEBI:83421"/>
        <dbReference type="ChEBI" id="CHEBI:456216"/>
        <dbReference type="EC" id="2.7.11.1"/>
    </reaction>
</comment>
<dbReference type="PROSITE" id="PS51698">
    <property type="entry name" value="U_BOX"/>
    <property type="match status" value="1"/>
</dbReference>
<keyword evidence="8" id="KW-0067">ATP-binding</keyword>
<dbReference type="GO" id="GO:0004674">
    <property type="term" value="F:protein serine/threonine kinase activity"/>
    <property type="evidence" value="ECO:0007669"/>
    <property type="project" value="UniProtKB-KW"/>
</dbReference>
<evidence type="ECO:0000256" key="2">
    <source>
        <dbReference type="ARBA" id="ARBA00004906"/>
    </source>
</evidence>
<dbReference type="PROSITE" id="PS00108">
    <property type="entry name" value="PROTEIN_KINASE_ST"/>
    <property type="match status" value="1"/>
</dbReference>
<dbReference type="PROSITE" id="PS50011">
    <property type="entry name" value="PROTEIN_KINASE_DOM"/>
    <property type="match status" value="1"/>
</dbReference>
<keyword evidence="6" id="KW-0418">Kinase</keyword>
<keyword evidence="5" id="KW-0547">Nucleotide-binding</keyword>
<dbReference type="FunFam" id="1.10.510.10:FF:001023">
    <property type="entry name" value="Os07g0541700 protein"/>
    <property type="match status" value="1"/>
</dbReference>
<comment type="pathway">
    <text evidence="2">Protein modification; protein ubiquitination.</text>
</comment>
<dbReference type="Pfam" id="PF00069">
    <property type="entry name" value="Pkinase"/>
    <property type="match status" value="1"/>
</dbReference>
<dbReference type="SUPFAM" id="SSF57850">
    <property type="entry name" value="RING/U-box"/>
    <property type="match status" value="1"/>
</dbReference>
<evidence type="ECO:0000256" key="7">
    <source>
        <dbReference type="ARBA" id="ARBA00022786"/>
    </source>
</evidence>
<dbReference type="PANTHER" id="PTHR45647:SF65">
    <property type="entry name" value="U-BOX DOMAIN-CONTAINING PROTEIN KINASE FAMILY PROTEIN"/>
    <property type="match status" value="1"/>
</dbReference>
<accession>M8B5G1</accession>
<evidence type="ECO:0000313" key="12">
    <source>
        <dbReference type="EnsemblPlants" id="EMT09216"/>
    </source>
</evidence>
<evidence type="ECO:0000256" key="1">
    <source>
        <dbReference type="ARBA" id="ARBA00000900"/>
    </source>
</evidence>
<dbReference type="FunFam" id="3.30.200.20:FF:000162">
    <property type="entry name" value="Adenine nucleotide alpha hydrolase-like domain kinase"/>
    <property type="match status" value="1"/>
</dbReference>
<comment type="catalytic activity">
    <reaction evidence="1">
        <text>S-ubiquitinyl-[E2 ubiquitin-conjugating enzyme]-L-cysteine + [acceptor protein]-L-lysine = [E2 ubiquitin-conjugating enzyme]-L-cysteine + N(6)-ubiquitinyl-[acceptor protein]-L-lysine.</text>
        <dbReference type="EC" id="2.3.2.27"/>
    </reaction>
</comment>
<evidence type="ECO:0000256" key="11">
    <source>
        <dbReference type="SAM" id="MobiDB-lite"/>
    </source>
</evidence>
<evidence type="ECO:0000256" key="5">
    <source>
        <dbReference type="ARBA" id="ARBA00022741"/>
    </source>
</evidence>
<dbReference type="PANTHER" id="PTHR45647">
    <property type="entry name" value="OS02G0152300 PROTEIN"/>
    <property type="match status" value="1"/>
</dbReference>
<dbReference type="InterPro" id="IPR000719">
    <property type="entry name" value="Prot_kinase_dom"/>
</dbReference>
<evidence type="ECO:0000256" key="3">
    <source>
        <dbReference type="ARBA" id="ARBA00022527"/>
    </source>
</evidence>
<comment type="catalytic activity">
    <reaction evidence="9">
        <text>L-threonyl-[protein] + ATP = O-phospho-L-threonyl-[protein] + ADP + H(+)</text>
        <dbReference type="Rhea" id="RHEA:46608"/>
        <dbReference type="Rhea" id="RHEA-COMP:11060"/>
        <dbReference type="Rhea" id="RHEA-COMP:11605"/>
        <dbReference type="ChEBI" id="CHEBI:15378"/>
        <dbReference type="ChEBI" id="CHEBI:30013"/>
        <dbReference type="ChEBI" id="CHEBI:30616"/>
        <dbReference type="ChEBI" id="CHEBI:61977"/>
        <dbReference type="ChEBI" id="CHEBI:456216"/>
        <dbReference type="EC" id="2.7.11.1"/>
    </reaction>
</comment>
<dbReference type="GO" id="GO:0061630">
    <property type="term" value="F:ubiquitin protein ligase activity"/>
    <property type="evidence" value="ECO:0007669"/>
    <property type="project" value="UniProtKB-EC"/>
</dbReference>
<dbReference type="CDD" id="cd16655">
    <property type="entry name" value="RING-Ubox_WDSUB1-like"/>
    <property type="match status" value="1"/>
</dbReference>
<evidence type="ECO:0000256" key="6">
    <source>
        <dbReference type="ARBA" id="ARBA00022777"/>
    </source>
</evidence>
<dbReference type="Gene3D" id="3.30.200.20">
    <property type="entry name" value="Phosphorylase Kinase, domain 1"/>
    <property type="match status" value="1"/>
</dbReference>
<dbReference type="SUPFAM" id="SSF56112">
    <property type="entry name" value="Protein kinase-like (PK-like)"/>
    <property type="match status" value="1"/>
</dbReference>
<dbReference type="GO" id="GO:0016567">
    <property type="term" value="P:protein ubiquitination"/>
    <property type="evidence" value="ECO:0007669"/>
    <property type="project" value="UniProtKB-UniPathway"/>
</dbReference>
<dbReference type="UniPathway" id="UPA00143"/>
<organism evidence="12">
    <name type="scientific">Aegilops tauschii</name>
    <name type="common">Tausch's goatgrass</name>
    <name type="synonym">Aegilops squarrosa</name>
    <dbReference type="NCBI Taxonomy" id="37682"/>
    <lineage>
        <taxon>Eukaryota</taxon>
        <taxon>Viridiplantae</taxon>
        <taxon>Streptophyta</taxon>
        <taxon>Embryophyta</taxon>
        <taxon>Tracheophyta</taxon>
        <taxon>Spermatophyta</taxon>
        <taxon>Magnoliopsida</taxon>
        <taxon>Liliopsida</taxon>
        <taxon>Poales</taxon>
        <taxon>Poaceae</taxon>
        <taxon>BOP clade</taxon>
        <taxon>Pooideae</taxon>
        <taxon>Triticodae</taxon>
        <taxon>Triticeae</taxon>
        <taxon>Triticinae</taxon>
        <taxon>Aegilops</taxon>
    </lineage>
</organism>
<dbReference type="InterPro" id="IPR011009">
    <property type="entry name" value="Kinase-like_dom_sf"/>
</dbReference>
<evidence type="ECO:0000256" key="8">
    <source>
        <dbReference type="ARBA" id="ARBA00022840"/>
    </source>
</evidence>
<feature type="region of interest" description="Disordered" evidence="11">
    <location>
        <begin position="59"/>
        <end position="97"/>
    </location>
</feature>
<dbReference type="GO" id="GO:0005524">
    <property type="term" value="F:ATP binding"/>
    <property type="evidence" value="ECO:0007669"/>
    <property type="project" value="UniProtKB-UniRule"/>
</dbReference>
<reference evidence="12" key="1">
    <citation type="submission" date="2015-06" db="UniProtKB">
        <authorList>
            <consortium name="EnsemblPlants"/>
        </authorList>
    </citation>
    <scope>IDENTIFICATION</scope>
</reference>
<dbReference type="Gene3D" id="1.10.510.10">
    <property type="entry name" value="Transferase(Phosphotransferase) domain 1"/>
    <property type="match status" value="1"/>
</dbReference>
<proteinExistence type="predicted"/>
<dbReference type="SMART" id="SM00220">
    <property type="entry name" value="S_TKc"/>
    <property type="match status" value="1"/>
</dbReference>
<name>M8B5G1_AEGTA</name>
<feature type="compositionally biased region" description="Gly residues" evidence="11">
    <location>
        <begin position="81"/>
        <end position="97"/>
    </location>
</feature>
<sequence>MEPFNRSEVAPVLALASHLSQDRESCWSSRFPADATAAERGVVAWFVSARRLSPLTGQRKLLPPQDLDSSSADVALEEGGDGGSGGAQRGGGAGQVRGGVRCPQHGARIRNLELLPEVYIFDFRKGRSFAFEDPTNLDSCCYLLRFSPKEEPGMILWLQDLPHAVLKAMPCSCNVFIVSRHRLTIKLANQTQTDNSNTCSKIQSVSHRAFALQLRSQLQDKQSLHDLPDVNTPKSSGVSSSDSCSQARSSLSNSTSAAQSSESHRRRLFGSLCRKTPGRTGDTDFDATGQLKEFPYVSLSSTEESQRIDEVAKPRKELQDKPMMCVKACENHVQAKKKIQVLSNGCSEDLHKVQDALQWENFFKQKAAPENNKHFRAIEEAEMVKEAFTREAYSKHNAETVTNMATTEKAKVLDALLSTGKSCRRYSRHEIELATENFSDAKKIGEGGYGIVYRCILDHTEVAVKVIQQDSRGKIDEFFKEIDILSRLHHPHLVLLLGFCPEIGCLVYEYMENGSLEDQLIDNEGRQPLHWFLRFQIIFEVARGLAFLHGTKPEPIVHRDLKPGNILLDKNYVSKIGDVGFAKLISDLAPDGFTEYRDDTVIAGTMYYMDPEYQLTGTVRPKSDLFALGIIILQLLTGKRPQGLILSTEEAIRKGTFPEILDVSLNDWPIAEAEMLAKLGLHCTALRCRDRPDLEQEVLPELENVLSRVTSSWKFESPKAVVPSHFICPISQEVMDDPCVAADGHTYERRAIEAWLEEHKISPITKHMLPSLTIIPSHSLHEAIQQWKQSSR</sequence>
<dbReference type="InterPro" id="IPR051348">
    <property type="entry name" value="U-box_ubiquitin_ligases"/>
</dbReference>
<dbReference type="EnsemblPlants" id="EMT09216">
    <property type="protein sequence ID" value="EMT09216"/>
    <property type="gene ID" value="F775_52521"/>
</dbReference>
<dbReference type="InterPro" id="IPR013083">
    <property type="entry name" value="Znf_RING/FYVE/PHD"/>
</dbReference>